<dbReference type="InterPro" id="IPR034288">
    <property type="entry name" value="CuRO_1_LCC"/>
</dbReference>
<dbReference type="InterPro" id="IPR011707">
    <property type="entry name" value="Cu-oxidase-like_N"/>
</dbReference>
<evidence type="ECO:0000259" key="3">
    <source>
        <dbReference type="Pfam" id="PF07732"/>
    </source>
</evidence>
<sequence length="150" mass="17082">MISAMKFILLFFSGIVLHLGITPVQALLHRFEVRSSSHTWLCTTKSMLTVNGRFPGPTIYARRGDLVTVDIINLSDQNITIHWHGVKMPRYPWSDGTNYVTQCPIQPGKNFTQRMILSDEEGTLWWHAHSDWSRNSVHGAIVILPPARET</sequence>
<dbReference type="PANTHER" id="PTHR11709">
    <property type="entry name" value="MULTI-COPPER OXIDASE"/>
    <property type="match status" value="1"/>
</dbReference>
<keyword evidence="4" id="KW-0560">Oxidoreductase</keyword>
<evidence type="ECO:0000313" key="4">
    <source>
        <dbReference type="EMBL" id="KAL1561561.1"/>
    </source>
</evidence>
<name>A0ABD1HYL2_SALDI</name>
<protein>
    <submittedName>
        <fullName evidence="4">Lactose regulatory protein lac9 and GAL4-like protein</fullName>
        <ecNumber evidence="4">1.10.3.2</ecNumber>
    </submittedName>
</protein>
<dbReference type="Gene3D" id="2.60.40.420">
    <property type="entry name" value="Cupredoxins - blue copper proteins"/>
    <property type="match status" value="1"/>
</dbReference>
<feature type="chain" id="PRO_5044789804" evidence="2">
    <location>
        <begin position="27"/>
        <end position="150"/>
    </location>
</feature>
<gene>
    <name evidence="4" type="primary">LAC9</name>
    <name evidence="4" type="ORF">AAHA92_04251</name>
</gene>
<evidence type="ECO:0000256" key="2">
    <source>
        <dbReference type="SAM" id="SignalP"/>
    </source>
</evidence>
<dbReference type="InterPro" id="IPR008972">
    <property type="entry name" value="Cupredoxin"/>
</dbReference>
<dbReference type="CDD" id="cd13849">
    <property type="entry name" value="CuRO_1_LCC_plant"/>
    <property type="match status" value="1"/>
</dbReference>
<dbReference type="Proteomes" id="UP001567538">
    <property type="component" value="Unassembled WGS sequence"/>
</dbReference>
<dbReference type="PANTHER" id="PTHR11709:SF443">
    <property type="entry name" value="LACCASE-15"/>
    <property type="match status" value="1"/>
</dbReference>
<comment type="similarity">
    <text evidence="1">Belongs to the multicopper oxidase family.</text>
</comment>
<keyword evidence="5" id="KW-1185">Reference proteome</keyword>
<accession>A0ABD1HYL2</accession>
<keyword evidence="2" id="KW-0732">Signal</keyword>
<evidence type="ECO:0000256" key="1">
    <source>
        <dbReference type="ARBA" id="ARBA00010609"/>
    </source>
</evidence>
<organism evidence="4 5">
    <name type="scientific">Salvia divinorum</name>
    <name type="common">Maria pastora</name>
    <name type="synonym">Diviner's sage</name>
    <dbReference type="NCBI Taxonomy" id="28513"/>
    <lineage>
        <taxon>Eukaryota</taxon>
        <taxon>Viridiplantae</taxon>
        <taxon>Streptophyta</taxon>
        <taxon>Embryophyta</taxon>
        <taxon>Tracheophyta</taxon>
        <taxon>Spermatophyta</taxon>
        <taxon>Magnoliopsida</taxon>
        <taxon>eudicotyledons</taxon>
        <taxon>Gunneridae</taxon>
        <taxon>Pentapetalae</taxon>
        <taxon>asterids</taxon>
        <taxon>lamiids</taxon>
        <taxon>Lamiales</taxon>
        <taxon>Lamiaceae</taxon>
        <taxon>Nepetoideae</taxon>
        <taxon>Mentheae</taxon>
        <taxon>Salviinae</taxon>
        <taxon>Salvia</taxon>
        <taxon>Salvia subgen. Calosphace</taxon>
    </lineage>
</organism>
<proteinExistence type="inferred from homology"/>
<dbReference type="EMBL" id="JBEAFC010000003">
    <property type="protein sequence ID" value="KAL1561561.1"/>
    <property type="molecule type" value="Genomic_DNA"/>
</dbReference>
<dbReference type="AlphaFoldDB" id="A0ABD1HYL2"/>
<feature type="domain" description="Plastocyanin-like" evidence="3">
    <location>
        <begin position="33"/>
        <end position="146"/>
    </location>
</feature>
<dbReference type="GO" id="GO:0052716">
    <property type="term" value="F:hydroquinone:oxygen oxidoreductase activity"/>
    <property type="evidence" value="ECO:0007669"/>
    <property type="project" value="UniProtKB-EC"/>
</dbReference>
<dbReference type="InterPro" id="IPR045087">
    <property type="entry name" value="Cu-oxidase_fam"/>
</dbReference>
<reference evidence="4 5" key="1">
    <citation type="submission" date="2024-06" db="EMBL/GenBank/DDBJ databases">
        <title>A chromosome level genome sequence of Diviner's sage (Salvia divinorum).</title>
        <authorList>
            <person name="Ford S.A."/>
            <person name="Ro D.-K."/>
            <person name="Ness R.W."/>
            <person name="Phillips M.A."/>
        </authorList>
    </citation>
    <scope>NUCLEOTIDE SEQUENCE [LARGE SCALE GENOMIC DNA]</scope>
    <source>
        <strain evidence="4">SAF-2024a</strain>
        <tissue evidence="4">Leaf</tissue>
    </source>
</reference>
<dbReference type="Pfam" id="PF07732">
    <property type="entry name" value="Cu-oxidase_3"/>
    <property type="match status" value="1"/>
</dbReference>
<dbReference type="EC" id="1.10.3.2" evidence="4"/>
<dbReference type="SUPFAM" id="SSF49503">
    <property type="entry name" value="Cupredoxins"/>
    <property type="match status" value="1"/>
</dbReference>
<evidence type="ECO:0000313" key="5">
    <source>
        <dbReference type="Proteomes" id="UP001567538"/>
    </source>
</evidence>
<comment type="caution">
    <text evidence="4">The sequence shown here is derived from an EMBL/GenBank/DDBJ whole genome shotgun (WGS) entry which is preliminary data.</text>
</comment>
<feature type="signal peptide" evidence="2">
    <location>
        <begin position="1"/>
        <end position="26"/>
    </location>
</feature>